<keyword evidence="2" id="KW-0472">Membrane</keyword>
<keyword evidence="2" id="KW-1133">Transmembrane helix</keyword>
<sequence>MTPALLREHPAPATRAPRQMPGAAMMYTPPPAEHGRRGLLVPCAGLVAAPLALAPALPRPPGTVRHVPDLVGAVLMASAVAAGVLANSRGSAWGWLYALGGGVPARHVSAIGAISTGVVLGGAIGVTGATVLIGRPLREPAPVHASLLVAFPAAVLLAAAALVRVAGASGRETDLRSQCAAEEEPAVPGRLLAGPRERSDNVRSAAGRQPARDPASDFRVVNPR</sequence>
<feature type="transmembrane region" description="Helical" evidence="2">
    <location>
        <begin position="108"/>
        <end position="133"/>
    </location>
</feature>
<proteinExistence type="predicted"/>
<feature type="region of interest" description="Disordered" evidence="1">
    <location>
        <begin position="1"/>
        <end position="23"/>
    </location>
</feature>
<dbReference type="EMBL" id="SAUN01000001">
    <property type="protein sequence ID" value="RVX43287.1"/>
    <property type="molecule type" value="Genomic_DNA"/>
</dbReference>
<feature type="region of interest" description="Disordered" evidence="1">
    <location>
        <begin position="176"/>
        <end position="224"/>
    </location>
</feature>
<dbReference type="AlphaFoldDB" id="A0A438MC82"/>
<reference evidence="3 4" key="1">
    <citation type="submission" date="2019-01" db="EMBL/GenBank/DDBJ databases">
        <title>Sequencing the genomes of 1000 actinobacteria strains.</title>
        <authorList>
            <person name="Klenk H.-P."/>
        </authorList>
    </citation>
    <scope>NUCLEOTIDE SEQUENCE [LARGE SCALE GENOMIC DNA]</scope>
    <source>
        <strain evidence="3 4">DSM 43925</strain>
    </source>
</reference>
<protein>
    <submittedName>
        <fullName evidence="3">Uncharacterized protein</fullName>
    </submittedName>
</protein>
<evidence type="ECO:0000256" key="1">
    <source>
        <dbReference type="SAM" id="MobiDB-lite"/>
    </source>
</evidence>
<feature type="transmembrane region" description="Helical" evidence="2">
    <location>
        <begin position="145"/>
        <end position="167"/>
    </location>
</feature>
<name>A0A438MC82_9ACTN</name>
<accession>A0A438MC82</accession>
<keyword evidence="2" id="KW-0812">Transmembrane</keyword>
<keyword evidence="4" id="KW-1185">Reference proteome</keyword>
<dbReference type="Proteomes" id="UP000284824">
    <property type="component" value="Unassembled WGS sequence"/>
</dbReference>
<gene>
    <name evidence="3" type="ORF">EDD27_5962</name>
</gene>
<evidence type="ECO:0000313" key="3">
    <source>
        <dbReference type="EMBL" id="RVX43287.1"/>
    </source>
</evidence>
<organism evidence="3 4">
    <name type="scientific">Nonomuraea polychroma</name>
    <dbReference type="NCBI Taxonomy" id="46176"/>
    <lineage>
        <taxon>Bacteria</taxon>
        <taxon>Bacillati</taxon>
        <taxon>Actinomycetota</taxon>
        <taxon>Actinomycetes</taxon>
        <taxon>Streptosporangiales</taxon>
        <taxon>Streptosporangiaceae</taxon>
        <taxon>Nonomuraea</taxon>
    </lineage>
</organism>
<evidence type="ECO:0000313" key="4">
    <source>
        <dbReference type="Proteomes" id="UP000284824"/>
    </source>
</evidence>
<evidence type="ECO:0000256" key="2">
    <source>
        <dbReference type="SAM" id="Phobius"/>
    </source>
</evidence>
<feature type="compositionally biased region" description="Basic and acidic residues" evidence="1">
    <location>
        <begin position="1"/>
        <end position="10"/>
    </location>
</feature>
<comment type="caution">
    <text evidence="3">The sequence shown here is derived from an EMBL/GenBank/DDBJ whole genome shotgun (WGS) entry which is preliminary data.</text>
</comment>